<dbReference type="EMBL" id="BSOG01000008">
    <property type="protein sequence ID" value="GLR15313.1"/>
    <property type="molecule type" value="Genomic_DNA"/>
</dbReference>
<reference evidence="3" key="1">
    <citation type="journal article" date="2019" name="Int. J. Syst. Evol. Microbiol.">
        <title>The Global Catalogue of Microorganisms (GCM) 10K type strain sequencing project: providing services to taxonomists for standard genome sequencing and annotation.</title>
        <authorList>
            <consortium name="The Broad Institute Genomics Platform"/>
            <consortium name="The Broad Institute Genome Sequencing Center for Infectious Disease"/>
            <person name="Wu L."/>
            <person name="Ma J."/>
        </authorList>
    </citation>
    <scope>NUCLEOTIDE SEQUENCE [LARGE SCALE GENOMIC DNA]</scope>
    <source>
        <strain evidence="3">NBRC 110044</strain>
    </source>
</reference>
<evidence type="ECO:0000313" key="2">
    <source>
        <dbReference type="EMBL" id="GLR15313.1"/>
    </source>
</evidence>
<feature type="domain" description="Glutamine amidotransferase" evidence="1">
    <location>
        <begin position="44"/>
        <end position="177"/>
    </location>
</feature>
<organism evidence="2 3">
    <name type="scientific">Chitinimonas prasina</name>
    <dbReference type="NCBI Taxonomy" id="1434937"/>
    <lineage>
        <taxon>Bacteria</taxon>
        <taxon>Pseudomonadati</taxon>
        <taxon>Pseudomonadota</taxon>
        <taxon>Betaproteobacteria</taxon>
        <taxon>Neisseriales</taxon>
        <taxon>Chitinibacteraceae</taxon>
        <taxon>Chitinimonas</taxon>
    </lineage>
</organism>
<dbReference type="InterPro" id="IPR029062">
    <property type="entry name" value="Class_I_gatase-like"/>
</dbReference>
<dbReference type="Pfam" id="PF00117">
    <property type="entry name" value="GATase"/>
    <property type="match status" value="1"/>
</dbReference>
<comment type="caution">
    <text evidence="2">The sequence shown here is derived from an EMBL/GenBank/DDBJ whole genome shotgun (WGS) entry which is preliminary data.</text>
</comment>
<evidence type="ECO:0000259" key="1">
    <source>
        <dbReference type="Pfam" id="PF00117"/>
    </source>
</evidence>
<sequence length="234" mass="25371">MLPIAVIQHVPDDGPCYFATYLERAGLPYRVFRLFDGDALPARINAHSGLCILGGPMSANDDLAYLPPLFELVRAAVQADIPVIGHCLGGQIMARALGGTVQASEHVEIGWSELEALEDAAADWFGGAASLRLFQWHGESFSIPPGARHLVRGRYCANQAFGLGSKHLAMQFHCEVDEAKVRRWLVLGQQELASCTSPAAQQAEQILPNLAQAIVLSQQLADAIYGRWVKGLMV</sequence>
<dbReference type="PROSITE" id="PS51273">
    <property type="entry name" value="GATASE_TYPE_1"/>
    <property type="match status" value="1"/>
</dbReference>
<accession>A0ABQ5YLL0</accession>
<keyword evidence="3" id="KW-1185">Reference proteome</keyword>
<protein>
    <submittedName>
        <fullName evidence="2">GMP synthase</fullName>
    </submittedName>
</protein>
<dbReference type="CDD" id="cd01741">
    <property type="entry name" value="GATase1_1"/>
    <property type="match status" value="1"/>
</dbReference>
<gene>
    <name evidence="2" type="ORF">GCM10007907_41030</name>
</gene>
<dbReference type="PANTHER" id="PTHR42695">
    <property type="entry name" value="GLUTAMINE AMIDOTRANSFERASE YLR126C-RELATED"/>
    <property type="match status" value="1"/>
</dbReference>
<dbReference type="PANTHER" id="PTHR42695:SF5">
    <property type="entry name" value="GLUTAMINE AMIDOTRANSFERASE YLR126C-RELATED"/>
    <property type="match status" value="1"/>
</dbReference>
<dbReference type="InterPro" id="IPR017926">
    <property type="entry name" value="GATASE"/>
</dbReference>
<name>A0ABQ5YLL0_9NEIS</name>
<dbReference type="Proteomes" id="UP001156706">
    <property type="component" value="Unassembled WGS sequence"/>
</dbReference>
<dbReference type="RefSeq" id="WP_284198380.1">
    <property type="nucleotide sequence ID" value="NZ_BSOG01000008.1"/>
</dbReference>
<evidence type="ECO:0000313" key="3">
    <source>
        <dbReference type="Proteomes" id="UP001156706"/>
    </source>
</evidence>
<proteinExistence type="predicted"/>
<dbReference type="SUPFAM" id="SSF52317">
    <property type="entry name" value="Class I glutamine amidotransferase-like"/>
    <property type="match status" value="1"/>
</dbReference>
<dbReference type="Gene3D" id="3.40.50.880">
    <property type="match status" value="1"/>
</dbReference>
<dbReference type="InterPro" id="IPR044992">
    <property type="entry name" value="ChyE-like"/>
</dbReference>